<dbReference type="GO" id="GO:0055085">
    <property type="term" value="P:transmembrane transport"/>
    <property type="evidence" value="ECO:0007669"/>
    <property type="project" value="InterPro"/>
</dbReference>
<evidence type="ECO:0000256" key="5">
    <source>
        <dbReference type="ARBA" id="ARBA00022927"/>
    </source>
</evidence>
<dbReference type="EMBL" id="ABXA01000031">
    <property type="protein sequence ID" value="EEB35992.1"/>
    <property type="molecule type" value="Genomic_DNA"/>
</dbReference>
<reference evidence="11 12" key="1">
    <citation type="submission" date="2008-09" db="EMBL/GenBank/DDBJ databases">
        <authorList>
            <person name="Fulton L."/>
            <person name="Clifton S."/>
            <person name="Fulton B."/>
            <person name="Xu J."/>
            <person name="Minx P."/>
            <person name="Pepin K.H."/>
            <person name="Johnson M."/>
            <person name="Thiruvilangam P."/>
            <person name="Bhonagiri V."/>
            <person name="Nash W.E."/>
            <person name="Mardis E.R."/>
            <person name="Wilson R.K."/>
        </authorList>
    </citation>
    <scope>NUCLEOTIDE SEQUENCE [LARGE SCALE GENOMIC DNA]</scope>
    <source>
        <strain evidence="11 12">DSM 7454</strain>
    </source>
</reference>
<keyword evidence="5" id="KW-0653">Protein transport</keyword>
<evidence type="ECO:0000313" key="12">
    <source>
        <dbReference type="Proteomes" id="UP000005451"/>
    </source>
</evidence>
<organism evidence="11 12">
    <name type="scientific">Anaerococcus hydrogenalis DSM 7454</name>
    <dbReference type="NCBI Taxonomy" id="561177"/>
    <lineage>
        <taxon>Bacteria</taxon>
        <taxon>Bacillati</taxon>
        <taxon>Bacillota</taxon>
        <taxon>Tissierellia</taxon>
        <taxon>Tissierellales</taxon>
        <taxon>Peptoniphilaceae</taxon>
        <taxon>Anaerococcus</taxon>
    </lineage>
</organism>
<dbReference type="eggNOG" id="COG1173">
    <property type="taxonomic scope" value="Bacteria"/>
</dbReference>
<gene>
    <name evidence="11" type="ORF">ANHYDRO_01195</name>
</gene>
<dbReference type="InterPro" id="IPR050366">
    <property type="entry name" value="BP-dependent_transpt_permease"/>
</dbReference>
<sequence>MFPNCIGQVIVMTAMQIPSAIFLESFLSFLGIGVSAPMTSLGALAADALGGIYSYAYRLIIPSLLLSLMILSLNLFADGLRDALDPRLKK</sequence>
<protein>
    <recommendedName>
        <fullName evidence="10">ABC transmembrane type-1 domain-containing protein</fullName>
    </recommendedName>
</protein>
<comment type="similarity">
    <text evidence="8">Belongs to the binding-protein-dependent transport system permease family. OppBC subfamily.</text>
</comment>
<evidence type="ECO:0000256" key="3">
    <source>
        <dbReference type="ARBA" id="ARBA00022692"/>
    </source>
</evidence>
<feature type="transmembrane region" description="Helical" evidence="9">
    <location>
        <begin position="21"/>
        <end position="43"/>
    </location>
</feature>
<dbReference type="InterPro" id="IPR000515">
    <property type="entry name" value="MetI-like"/>
</dbReference>
<dbReference type="PANTHER" id="PTHR43386:SF24">
    <property type="entry name" value="OLIGOPEPTIDE TRANSPORT SYSTEM PERMEASE PROTEIN AMID"/>
    <property type="match status" value="1"/>
</dbReference>
<keyword evidence="3 9" id="KW-0812">Transmembrane</keyword>
<keyword evidence="2" id="KW-0813">Transport</keyword>
<evidence type="ECO:0000256" key="1">
    <source>
        <dbReference type="ARBA" id="ARBA00004651"/>
    </source>
</evidence>
<evidence type="ECO:0000256" key="8">
    <source>
        <dbReference type="ARBA" id="ARBA00024202"/>
    </source>
</evidence>
<accession>B6W9E1</accession>
<dbReference type="GO" id="GO:0005886">
    <property type="term" value="C:plasma membrane"/>
    <property type="evidence" value="ECO:0007669"/>
    <property type="project" value="UniProtKB-SubCell"/>
</dbReference>
<feature type="domain" description="ABC transmembrane type-1" evidence="10">
    <location>
        <begin position="1"/>
        <end position="90"/>
    </location>
</feature>
<name>B6W9E1_9FIRM</name>
<evidence type="ECO:0000256" key="2">
    <source>
        <dbReference type="ARBA" id="ARBA00022448"/>
    </source>
</evidence>
<evidence type="ECO:0000256" key="7">
    <source>
        <dbReference type="ARBA" id="ARBA00023136"/>
    </source>
</evidence>
<evidence type="ECO:0000313" key="11">
    <source>
        <dbReference type="EMBL" id="EEB35992.1"/>
    </source>
</evidence>
<evidence type="ECO:0000256" key="6">
    <source>
        <dbReference type="ARBA" id="ARBA00022989"/>
    </source>
</evidence>
<dbReference type="Pfam" id="PF00528">
    <property type="entry name" value="BPD_transp_1"/>
    <property type="match status" value="1"/>
</dbReference>
<feature type="transmembrane region" description="Helical" evidence="9">
    <location>
        <begin position="55"/>
        <end position="77"/>
    </location>
</feature>
<comment type="caution">
    <text evidence="11">The sequence shown here is derived from an EMBL/GenBank/DDBJ whole genome shotgun (WGS) entry which is preliminary data.</text>
</comment>
<keyword evidence="4" id="KW-0571">Peptide transport</keyword>
<proteinExistence type="inferred from homology"/>
<evidence type="ECO:0000259" key="10">
    <source>
        <dbReference type="Pfam" id="PF00528"/>
    </source>
</evidence>
<keyword evidence="6 9" id="KW-1133">Transmembrane helix</keyword>
<dbReference type="Proteomes" id="UP000005451">
    <property type="component" value="Unassembled WGS sequence"/>
</dbReference>
<evidence type="ECO:0000256" key="4">
    <source>
        <dbReference type="ARBA" id="ARBA00022856"/>
    </source>
</evidence>
<comment type="subcellular location">
    <subcellularLocation>
        <location evidence="1">Cell membrane</location>
        <topology evidence="1">Multi-pass membrane protein</topology>
    </subcellularLocation>
</comment>
<dbReference type="GO" id="GO:0015031">
    <property type="term" value="P:protein transport"/>
    <property type="evidence" value="ECO:0007669"/>
    <property type="project" value="UniProtKB-KW"/>
</dbReference>
<dbReference type="AlphaFoldDB" id="B6W9E1"/>
<reference evidence="11 12" key="2">
    <citation type="submission" date="2008-10" db="EMBL/GenBank/DDBJ databases">
        <title>Draft genome sequence of Anaerococcus hydrogenalis (DSM 7454).</title>
        <authorList>
            <person name="Sudarsanam P."/>
            <person name="Ley R."/>
            <person name="Guruge J."/>
            <person name="Turnbaugh P.J."/>
            <person name="Mahowald M."/>
            <person name="Liep D."/>
            <person name="Gordon J."/>
        </authorList>
    </citation>
    <scope>NUCLEOTIDE SEQUENCE [LARGE SCALE GENOMIC DNA]</scope>
    <source>
        <strain evidence="11 12">DSM 7454</strain>
    </source>
</reference>
<dbReference type="PANTHER" id="PTHR43386">
    <property type="entry name" value="OLIGOPEPTIDE TRANSPORT SYSTEM PERMEASE PROTEIN APPC"/>
    <property type="match status" value="1"/>
</dbReference>
<dbReference type="STRING" id="561177.ANHYDRO_01195"/>
<dbReference type="GO" id="GO:0015833">
    <property type="term" value="P:peptide transport"/>
    <property type="evidence" value="ECO:0007669"/>
    <property type="project" value="UniProtKB-KW"/>
</dbReference>
<evidence type="ECO:0000256" key="9">
    <source>
        <dbReference type="SAM" id="Phobius"/>
    </source>
</evidence>
<keyword evidence="7 9" id="KW-0472">Membrane</keyword>